<accession>A0A7G9S0W4</accession>
<name>A0A7G9S0W4_9FIRM</name>
<dbReference type="GO" id="GO:0005524">
    <property type="term" value="F:ATP binding"/>
    <property type="evidence" value="ECO:0007669"/>
    <property type="project" value="UniProtKB-KW"/>
</dbReference>
<dbReference type="GO" id="GO:0022857">
    <property type="term" value="F:transmembrane transporter activity"/>
    <property type="evidence" value="ECO:0007669"/>
    <property type="project" value="TreeGrafter"/>
</dbReference>
<dbReference type="PROSITE" id="PS50893">
    <property type="entry name" value="ABC_TRANSPORTER_2"/>
    <property type="match status" value="1"/>
</dbReference>
<dbReference type="InterPro" id="IPR017871">
    <property type="entry name" value="ABC_transporter-like_CS"/>
</dbReference>
<dbReference type="PANTHER" id="PTHR24220:SF86">
    <property type="entry name" value="ABC TRANSPORTER ABCH.1"/>
    <property type="match status" value="1"/>
</dbReference>
<gene>
    <name evidence="4" type="ORF">H9L01_03770</name>
</gene>
<dbReference type="Gene3D" id="3.40.50.300">
    <property type="entry name" value="P-loop containing nucleotide triphosphate hydrolases"/>
    <property type="match status" value="1"/>
</dbReference>
<reference evidence="4 5" key="1">
    <citation type="submission" date="2020-08" db="EMBL/GenBank/DDBJ databases">
        <title>Genome sequence of Erysipelothrix inopinata DSM 15511T.</title>
        <authorList>
            <person name="Hyun D.-W."/>
            <person name="Bae J.-W."/>
        </authorList>
    </citation>
    <scope>NUCLEOTIDE SEQUENCE [LARGE SCALE GENOMIC DNA]</scope>
    <source>
        <strain evidence="4 5">DSM 15511</strain>
    </source>
</reference>
<dbReference type="PROSITE" id="PS00211">
    <property type="entry name" value="ABC_TRANSPORTER_1"/>
    <property type="match status" value="1"/>
</dbReference>
<evidence type="ECO:0000313" key="4">
    <source>
        <dbReference type="EMBL" id="QNN61489.1"/>
    </source>
</evidence>
<organism evidence="4 5">
    <name type="scientific">Erysipelothrix inopinata</name>
    <dbReference type="NCBI Taxonomy" id="225084"/>
    <lineage>
        <taxon>Bacteria</taxon>
        <taxon>Bacillati</taxon>
        <taxon>Bacillota</taxon>
        <taxon>Erysipelotrichia</taxon>
        <taxon>Erysipelotrichales</taxon>
        <taxon>Erysipelotrichaceae</taxon>
        <taxon>Erysipelothrix</taxon>
    </lineage>
</organism>
<dbReference type="SMART" id="SM00382">
    <property type="entry name" value="AAA"/>
    <property type="match status" value="1"/>
</dbReference>
<dbReference type="InterPro" id="IPR003439">
    <property type="entry name" value="ABC_transporter-like_ATP-bd"/>
</dbReference>
<feature type="domain" description="ABC transporter" evidence="3">
    <location>
        <begin position="2"/>
        <end position="206"/>
    </location>
</feature>
<dbReference type="KEGG" id="eio:H9L01_03770"/>
<dbReference type="Proteomes" id="UP000515928">
    <property type="component" value="Chromosome"/>
</dbReference>
<dbReference type="SUPFAM" id="SSF52540">
    <property type="entry name" value="P-loop containing nucleoside triphosphate hydrolases"/>
    <property type="match status" value="1"/>
</dbReference>
<evidence type="ECO:0000313" key="5">
    <source>
        <dbReference type="Proteomes" id="UP000515928"/>
    </source>
</evidence>
<dbReference type="RefSeq" id="WP_187534689.1">
    <property type="nucleotide sequence ID" value="NZ_CBCSHU010000013.1"/>
</dbReference>
<dbReference type="InterPro" id="IPR003593">
    <property type="entry name" value="AAA+_ATPase"/>
</dbReference>
<dbReference type="GO" id="GO:0005886">
    <property type="term" value="C:plasma membrane"/>
    <property type="evidence" value="ECO:0007669"/>
    <property type="project" value="TreeGrafter"/>
</dbReference>
<keyword evidence="2 4" id="KW-0067">ATP-binding</keyword>
<dbReference type="EMBL" id="CP060715">
    <property type="protein sequence ID" value="QNN61489.1"/>
    <property type="molecule type" value="Genomic_DNA"/>
</dbReference>
<dbReference type="GO" id="GO:0016887">
    <property type="term" value="F:ATP hydrolysis activity"/>
    <property type="evidence" value="ECO:0007669"/>
    <property type="project" value="InterPro"/>
</dbReference>
<keyword evidence="5" id="KW-1185">Reference proteome</keyword>
<protein>
    <submittedName>
        <fullName evidence="4">ATP-binding cassette domain-containing protein</fullName>
    </submittedName>
</protein>
<evidence type="ECO:0000259" key="3">
    <source>
        <dbReference type="PROSITE" id="PS50893"/>
    </source>
</evidence>
<proteinExistence type="predicted"/>
<evidence type="ECO:0000256" key="1">
    <source>
        <dbReference type="ARBA" id="ARBA00022741"/>
    </source>
</evidence>
<evidence type="ECO:0000256" key="2">
    <source>
        <dbReference type="ARBA" id="ARBA00022840"/>
    </source>
</evidence>
<dbReference type="AlphaFoldDB" id="A0A7G9S0W4"/>
<dbReference type="InterPro" id="IPR015854">
    <property type="entry name" value="ABC_transpr_LolD-like"/>
</dbReference>
<dbReference type="Pfam" id="PF00005">
    <property type="entry name" value="ABC_tran"/>
    <property type="match status" value="1"/>
</dbReference>
<dbReference type="PANTHER" id="PTHR24220">
    <property type="entry name" value="IMPORT ATP-BINDING PROTEIN"/>
    <property type="match status" value="1"/>
</dbReference>
<sequence length="206" mass="23234">MIKLENVDVQYESLDVLRNFNLEINEGQMIALCGRSGSGKTTILNLISGFLKPKTGTVLVNDKNVSTLNKKEHRKFLKNEISYLVQDFALLEDETIYENLEFVFDGSRKDKRDIVQKTLEKVNIYKDVDTLVYTLSGGEQQRIALARIMLKKSDTILADEPTGNVDVENASMILGYLSDLAKAGKTVVVVTHDTNFIEMYDAVIYI</sequence>
<dbReference type="InterPro" id="IPR027417">
    <property type="entry name" value="P-loop_NTPase"/>
</dbReference>
<keyword evidence="1" id="KW-0547">Nucleotide-binding</keyword>